<gene>
    <name evidence="7" type="ORF">CALK_2454</name>
</gene>
<accession>U7D568</accession>
<dbReference type="Pfam" id="PF00817">
    <property type="entry name" value="IMS"/>
    <property type="match status" value="1"/>
</dbReference>
<dbReference type="PROSITE" id="PS50173">
    <property type="entry name" value="UMUC"/>
    <property type="match status" value="1"/>
</dbReference>
<dbReference type="GO" id="GO:0009432">
    <property type="term" value="P:SOS response"/>
    <property type="evidence" value="ECO:0007669"/>
    <property type="project" value="UniProtKB-KW"/>
</dbReference>
<keyword evidence="5" id="KW-0742">SOS response</keyword>
<name>U7D568_9BACT</name>
<dbReference type="InterPro" id="IPR025188">
    <property type="entry name" value="DUF4113"/>
</dbReference>
<dbReference type="Gene3D" id="3.40.1170.60">
    <property type="match status" value="1"/>
</dbReference>
<dbReference type="PANTHER" id="PTHR11076:SF34">
    <property type="entry name" value="PROTEIN UMUC"/>
    <property type="match status" value="1"/>
</dbReference>
<keyword evidence="7" id="KW-0548">Nucleotidyltransferase</keyword>
<dbReference type="AlphaFoldDB" id="U7D568"/>
<dbReference type="Pfam" id="PF11799">
    <property type="entry name" value="IMS_C"/>
    <property type="match status" value="1"/>
</dbReference>
<dbReference type="InterPro" id="IPR050116">
    <property type="entry name" value="DNA_polymerase-Y"/>
</dbReference>
<evidence type="ECO:0000313" key="7">
    <source>
        <dbReference type="EMBL" id="ERP30711.1"/>
    </source>
</evidence>
<dbReference type="GO" id="GO:0005829">
    <property type="term" value="C:cytosol"/>
    <property type="evidence" value="ECO:0007669"/>
    <property type="project" value="TreeGrafter"/>
</dbReference>
<evidence type="ECO:0000256" key="3">
    <source>
        <dbReference type="ARBA" id="ARBA00023199"/>
    </source>
</evidence>
<keyword evidence="4" id="KW-0234">DNA repair</keyword>
<evidence type="ECO:0000256" key="2">
    <source>
        <dbReference type="ARBA" id="ARBA00022763"/>
    </source>
</evidence>
<comment type="similarity">
    <text evidence="1">Belongs to the DNA polymerase type-Y family.</text>
</comment>
<dbReference type="OrthoDB" id="9808813at2"/>
<evidence type="ECO:0000256" key="5">
    <source>
        <dbReference type="ARBA" id="ARBA00023236"/>
    </source>
</evidence>
<sequence length="419" mass="46391">MFALVDCNNFYASCERLFNPKLRGRPVVVLSNNDGCVVARSPEVKALGIPMGIPLFKIREEIRRHSIAVFSSNYELYGDISLRVMKTLRGFSPAVEVYSIDEAFLDLSDLSPEKQDSCGDAIRRRVYQWVGIPVGVGIAPTKTLAKGANWWAKKGGSGLCLLGTKEEIHTLLQKMPIEEVWGIGRRSAAKLSALGVENAADFVRRCSKGDVQKMMGITGVRTWMELQGISCLPLEDAPPPKKSIVTSRSFGTPQKNLTGIEKAVTTFASRCGEKLRTAGQRTSQMTVFFHTSPHKEGKKHFAERTVPIEPPSNDTLTLVRAACEIVKREYRKNTLYVKAGVMVTGLEKGPQQTSIFDAPVQESESRKALMRGVDLLNGKYGKGAVVPARQAGRKGSWEKKEEHRSRRCSTRWGEIFEVG</sequence>
<proteinExistence type="inferred from homology"/>
<dbReference type="InterPro" id="IPR017961">
    <property type="entry name" value="DNA_pol_Y-fam_little_finger"/>
</dbReference>
<dbReference type="GO" id="GO:0042276">
    <property type="term" value="P:error-prone translesion synthesis"/>
    <property type="evidence" value="ECO:0007669"/>
    <property type="project" value="TreeGrafter"/>
</dbReference>
<dbReference type="EMBL" id="ASJR01000038">
    <property type="protein sequence ID" value="ERP30711.1"/>
    <property type="molecule type" value="Genomic_DNA"/>
</dbReference>
<dbReference type="GO" id="GO:0003684">
    <property type="term" value="F:damaged DNA binding"/>
    <property type="evidence" value="ECO:0007669"/>
    <property type="project" value="InterPro"/>
</dbReference>
<dbReference type="CDD" id="cd01700">
    <property type="entry name" value="PolY_Pol_V_umuC"/>
    <property type="match status" value="1"/>
</dbReference>
<dbReference type="Pfam" id="PF11798">
    <property type="entry name" value="IMS_HHH"/>
    <property type="match status" value="1"/>
</dbReference>
<dbReference type="SUPFAM" id="SSF56672">
    <property type="entry name" value="DNA/RNA polymerases"/>
    <property type="match status" value="1"/>
</dbReference>
<keyword evidence="2" id="KW-0227">DNA damage</keyword>
<dbReference type="GO" id="GO:0003887">
    <property type="term" value="F:DNA-directed DNA polymerase activity"/>
    <property type="evidence" value="ECO:0007669"/>
    <property type="project" value="UniProtKB-KW"/>
</dbReference>
<dbReference type="RefSeq" id="WP_022637791.1">
    <property type="nucleotide sequence ID" value="NZ_ASJR01000038.1"/>
</dbReference>
<evidence type="ECO:0000256" key="4">
    <source>
        <dbReference type="ARBA" id="ARBA00023204"/>
    </source>
</evidence>
<comment type="caution">
    <text evidence="7">The sequence shown here is derived from an EMBL/GenBank/DDBJ whole genome shotgun (WGS) entry which is preliminary data.</text>
</comment>
<dbReference type="InterPro" id="IPR001126">
    <property type="entry name" value="UmuC"/>
</dbReference>
<dbReference type="Gene3D" id="1.10.150.20">
    <property type="entry name" value="5' to 3' exonuclease, C-terminal subdomain"/>
    <property type="match status" value="1"/>
</dbReference>
<dbReference type="Proteomes" id="UP000017148">
    <property type="component" value="Unassembled WGS sequence"/>
</dbReference>
<feature type="domain" description="UmuC" evidence="6">
    <location>
        <begin position="2"/>
        <end position="184"/>
    </location>
</feature>
<dbReference type="PANTHER" id="PTHR11076">
    <property type="entry name" value="DNA REPAIR POLYMERASE UMUC / TRANSFERASE FAMILY MEMBER"/>
    <property type="match status" value="1"/>
</dbReference>
<keyword evidence="3" id="KW-0741">SOS mutagenesis</keyword>
<evidence type="ECO:0000313" key="8">
    <source>
        <dbReference type="Proteomes" id="UP000017148"/>
    </source>
</evidence>
<dbReference type="Gene3D" id="3.30.70.270">
    <property type="match status" value="1"/>
</dbReference>
<dbReference type="STRING" id="1313304.CALK_2454"/>
<dbReference type="PATRIC" id="fig|1313304.3.peg.2330"/>
<keyword evidence="7" id="KW-0808">Transferase</keyword>
<dbReference type="InterPro" id="IPR043128">
    <property type="entry name" value="Rev_trsase/Diguanyl_cyclase"/>
</dbReference>
<dbReference type="GO" id="GO:0006281">
    <property type="term" value="P:DNA repair"/>
    <property type="evidence" value="ECO:0007669"/>
    <property type="project" value="UniProtKB-KW"/>
</dbReference>
<dbReference type="InterPro" id="IPR024728">
    <property type="entry name" value="PolY_HhH_motif"/>
</dbReference>
<keyword evidence="8" id="KW-1185">Reference proteome</keyword>
<protein>
    <submittedName>
        <fullName evidence="7">DNA-directed DNA polymerase</fullName>
    </submittedName>
</protein>
<evidence type="ECO:0000256" key="1">
    <source>
        <dbReference type="ARBA" id="ARBA00010945"/>
    </source>
</evidence>
<dbReference type="InterPro" id="IPR043502">
    <property type="entry name" value="DNA/RNA_pol_sf"/>
</dbReference>
<reference evidence="7 8" key="1">
    <citation type="journal article" date="2013" name="Environ. Microbiol.">
        <title>Genome analysis of Chitinivibrio alkaliphilus gen. nov., sp. nov., a novel extremely haloalkaliphilic anaerobic chitinolytic bacterium from the candidate phylum Termite Group 3.</title>
        <authorList>
            <person name="Sorokin D.Y."/>
            <person name="Gumerov V.M."/>
            <person name="Rakitin A.L."/>
            <person name="Beletsky A.V."/>
            <person name="Damste J.S."/>
            <person name="Muyzer G."/>
            <person name="Mardanov A.V."/>
            <person name="Ravin N.V."/>
        </authorList>
    </citation>
    <scope>NUCLEOTIDE SEQUENCE [LARGE SCALE GENOMIC DNA]</scope>
    <source>
        <strain evidence="7 8">ACht1</strain>
    </source>
</reference>
<dbReference type="Pfam" id="PF13438">
    <property type="entry name" value="DUF4113"/>
    <property type="match status" value="1"/>
</dbReference>
<keyword evidence="7" id="KW-0239">DNA-directed DNA polymerase</keyword>
<organism evidence="7 8">
    <name type="scientific">Chitinivibrio alkaliphilus ACht1</name>
    <dbReference type="NCBI Taxonomy" id="1313304"/>
    <lineage>
        <taxon>Bacteria</taxon>
        <taxon>Pseudomonadati</taxon>
        <taxon>Fibrobacterota</taxon>
        <taxon>Chitinivibrionia</taxon>
        <taxon>Chitinivibrionales</taxon>
        <taxon>Chitinivibrionaceae</taxon>
        <taxon>Chitinivibrio</taxon>
    </lineage>
</organism>
<evidence type="ECO:0000259" key="6">
    <source>
        <dbReference type="PROSITE" id="PS50173"/>
    </source>
</evidence>
<dbReference type="eggNOG" id="COG0389">
    <property type="taxonomic scope" value="Bacteria"/>
</dbReference>